<dbReference type="SMART" id="SM00387">
    <property type="entry name" value="HATPase_c"/>
    <property type="match status" value="1"/>
</dbReference>
<dbReference type="EMBL" id="MKIN01000022">
    <property type="protein sequence ID" value="OLP49386.1"/>
    <property type="molecule type" value="Genomic_DNA"/>
</dbReference>
<evidence type="ECO:0000313" key="15">
    <source>
        <dbReference type="EMBL" id="OLP49386.1"/>
    </source>
</evidence>
<proteinExistence type="predicted"/>
<dbReference type="EC" id="2.7.13.3" evidence="3"/>
<keyword evidence="6 11" id="KW-0812">Transmembrane</keyword>
<evidence type="ECO:0000256" key="8">
    <source>
        <dbReference type="ARBA" id="ARBA00022989"/>
    </source>
</evidence>
<feature type="domain" description="Histidine kinase" evidence="12">
    <location>
        <begin position="266"/>
        <end position="477"/>
    </location>
</feature>
<protein>
    <recommendedName>
        <fullName evidence="3">histidine kinase</fullName>
        <ecNumber evidence="3">2.7.13.3</ecNumber>
    </recommendedName>
</protein>
<dbReference type="Gene3D" id="1.10.287.130">
    <property type="match status" value="1"/>
</dbReference>
<gene>
    <name evidence="15" type="ORF">BJF91_20280</name>
    <name evidence="14" type="ORF">GGQ71_000678</name>
</gene>
<evidence type="ECO:0000256" key="10">
    <source>
        <dbReference type="ARBA" id="ARBA00023136"/>
    </source>
</evidence>
<dbReference type="InterPro" id="IPR036890">
    <property type="entry name" value="HATPase_C_sf"/>
</dbReference>
<evidence type="ECO:0000256" key="2">
    <source>
        <dbReference type="ARBA" id="ARBA00004370"/>
    </source>
</evidence>
<dbReference type="InterPro" id="IPR003661">
    <property type="entry name" value="HisK_dim/P_dom"/>
</dbReference>
<evidence type="ECO:0000259" key="12">
    <source>
        <dbReference type="PROSITE" id="PS50109"/>
    </source>
</evidence>
<keyword evidence="5 14" id="KW-0808">Transferase</keyword>
<keyword evidence="16" id="KW-1185">Reference proteome</keyword>
<reference evidence="15 16" key="1">
    <citation type="submission" date="2016-09" db="EMBL/GenBank/DDBJ databases">
        <title>Rhizobium oryziradicis sp. nov., isolated from the root of rice.</title>
        <authorList>
            <person name="Zhao J."/>
            <person name="Zhang X."/>
        </authorList>
    </citation>
    <scope>NUCLEOTIDE SEQUENCE [LARGE SCALE GENOMIC DNA]</scope>
    <source>
        <strain evidence="15 16">14971</strain>
    </source>
</reference>
<organism evidence="15 16">
    <name type="scientific">Allorhizobium taibaishanense</name>
    <dbReference type="NCBI Taxonomy" id="887144"/>
    <lineage>
        <taxon>Bacteria</taxon>
        <taxon>Pseudomonadati</taxon>
        <taxon>Pseudomonadota</taxon>
        <taxon>Alphaproteobacteria</taxon>
        <taxon>Hyphomicrobiales</taxon>
        <taxon>Rhizobiaceae</taxon>
        <taxon>Rhizobium/Agrobacterium group</taxon>
        <taxon>Allorhizobium</taxon>
    </lineage>
</organism>
<dbReference type="SUPFAM" id="SSF47384">
    <property type="entry name" value="Homodimeric domain of signal transducing histidine kinase"/>
    <property type="match status" value="1"/>
</dbReference>
<dbReference type="RefSeq" id="WP_075615176.1">
    <property type="nucleotide sequence ID" value="NZ_JACIED010000001.1"/>
</dbReference>
<dbReference type="InterPro" id="IPR004358">
    <property type="entry name" value="Sig_transdc_His_kin-like_C"/>
</dbReference>
<feature type="domain" description="HAMP" evidence="13">
    <location>
        <begin position="206"/>
        <end position="258"/>
    </location>
</feature>
<evidence type="ECO:0000256" key="9">
    <source>
        <dbReference type="ARBA" id="ARBA00023012"/>
    </source>
</evidence>
<dbReference type="AlphaFoldDB" id="A0A1Q9A4C5"/>
<dbReference type="InterPro" id="IPR003660">
    <property type="entry name" value="HAMP_dom"/>
</dbReference>
<dbReference type="PRINTS" id="PR00344">
    <property type="entry name" value="BCTRLSENSOR"/>
</dbReference>
<evidence type="ECO:0000256" key="5">
    <source>
        <dbReference type="ARBA" id="ARBA00022679"/>
    </source>
</evidence>
<comment type="subcellular location">
    <subcellularLocation>
        <location evidence="2">Membrane</location>
    </subcellularLocation>
</comment>
<dbReference type="Gene3D" id="3.30.565.10">
    <property type="entry name" value="Histidine kinase-like ATPase, C-terminal domain"/>
    <property type="match status" value="1"/>
</dbReference>
<dbReference type="OrthoDB" id="8673316at2"/>
<dbReference type="SMART" id="SM00388">
    <property type="entry name" value="HisKA"/>
    <property type="match status" value="1"/>
</dbReference>
<evidence type="ECO:0000313" key="14">
    <source>
        <dbReference type="EMBL" id="MBB4006442.1"/>
    </source>
</evidence>
<evidence type="ECO:0000256" key="11">
    <source>
        <dbReference type="SAM" id="Phobius"/>
    </source>
</evidence>
<keyword evidence="9" id="KW-0902">Two-component regulatory system</keyword>
<dbReference type="PROSITE" id="PS50885">
    <property type="entry name" value="HAMP"/>
    <property type="match status" value="1"/>
</dbReference>
<evidence type="ECO:0000313" key="16">
    <source>
        <dbReference type="Proteomes" id="UP000185598"/>
    </source>
</evidence>
<dbReference type="Pfam" id="PF08521">
    <property type="entry name" value="2CSK_N"/>
    <property type="match status" value="1"/>
</dbReference>
<evidence type="ECO:0000256" key="3">
    <source>
        <dbReference type="ARBA" id="ARBA00012438"/>
    </source>
</evidence>
<keyword evidence="7 15" id="KW-0418">Kinase</keyword>
<feature type="transmembrane region" description="Helical" evidence="11">
    <location>
        <begin position="25"/>
        <end position="48"/>
    </location>
</feature>
<dbReference type="InterPro" id="IPR050428">
    <property type="entry name" value="TCS_sensor_his_kinase"/>
</dbReference>
<dbReference type="Proteomes" id="UP000185598">
    <property type="component" value="Unassembled WGS sequence"/>
</dbReference>
<dbReference type="Proteomes" id="UP000544107">
    <property type="component" value="Unassembled WGS sequence"/>
</dbReference>
<dbReference type="PANTHER" id="PTHR45436">
    <property type="entry name" value="SENSOR HISTIDINE KINASE YKOH"/>
    <property type="match status" value="1"/>
</dbReference>
<dbReference type="InterPro" id="IPR036097">
    <property type="entry name" value="HisK_dim/P_sf"/>
</dbReference>
<name>A0A1Q9A4C5_9HYPH</name>
<dbReference type="InterPro" id="IPR013727">
    <property type="entry name" value="2CSK_N"/>
</dbReference>
<keyword evidence="8 11" id="KW-1133">Transmembrane helix</keyword>
<dbReference type="CDD" id="cd00075">
    <property type="entry name" value="HATPase"/>
    <property type="match status" value="1"/>
</dbReference>
<dbReference type="PANTHER" id="PTHR45436:SF1">
    <property type="entry name" value="SENSOR PROTEIN QSEC"/>
    <property type="match status" value="1"/>
</dbReference>
<keyword evidence="4" id="KW-0597">Phosphoprotein</keyword>
<dbReference type="SUPFAM" id="SSF55874">
    <property type="entry name" value="ATPase domain of HSP90 chaperone/DNA topoisomerase II/histidine kinase"/>
    <property type="match status" value="1"/>
</dbReference>
<dbReference type="GO" id="GO:0005886">
    <property type="term" value="C:plasma membrane"/>
    <property type="evidence" value="ECO:0007669"/>
    <property type="project" value="TreeGrafter"/>
</dbReference>
<reference evidence="14 17" key="2">
    <citation type="submission" date="2020-08" db="EMBL/GenBank/DDBJ databases">
        <title>Genomic Encyclopedia of Type Strains, Phase IV (KMG-IV): sequencing the most valuable type-strain genomes for metagenomic binning, comparative biology and taxonomic classification.</title>
        <authorList>
            <person name="Goeker M."/>
        </authorList>
    </citation>
    <scope>NUCLEOTIDE SEQUENCE [LARGE SCALE GENOMIC DNA]</scope>
    <source>
        <strain evidence="14 17">DSM 100021</strain>
    </source>
</reference>
<dbReference type="InterPro" id="IPR003594">
    <property type="entry name" value="HATPase_dom"/>
</dbReference>
<dbReference type="EMBL" id="JACIED010000001">
    <property type="protein sequence ID" value="MBB4006442.1"/>
    <property type="molecule type" value="Genomic_DNA"/>
</dbReference>
<dbReference type="InterPro" id="IPR005467">
    <property type="entry name" value="His_kinase_dom"/>
</dbReference>
<comment type="caution">
    <text evidence="15">The sequence shown here is derived from an EMBL/GenBank/DDBJ whole genome shotgun (WGS) entry which is preliminary data.</text>
</comment>
<comment type="catalytic activity">
    <reaction evidence="1">
        <text>ATP + protein L-histidine = ADP + protein N-phospho-L-histidine.</text>
        <dbReference type="EC" id="2.7.13.3"/>
    </reaction>
</comment>
<evidence type="ECO:0000256" key="4">
    <source>
        <dbReference type="ARBA" id="ARBA00022553"/>
    </source>
</evidence>
<dbReference type="CDD" id="cd00082">
    <property type="entry name" value="HisKA"/>
    <property type="match status" value="1"/>
</dbReference>
<evidence type="ECO:0000313" key="17">
    <source>
        <dbReference type="Proteomes" id="UP000544107"/>
    </source>
</evidence>
<sequence>MGRSGASLSPVRVLLRLRHSLRAQLLAWVLVTLVGVIGFNLYFGLVLARTTANLVTDNMLLGSARMIAEAVRVDAGGNAEVDIPPAALEIFDTGHGDRVFYQVTTAWGNLVAGYADLQVPARMRQGEDMVFRNLNVRALMLNHPVVGLHPVEAPNSEGGVADGVTVTVAVTRYSQQAMRTQLWLSDFNGQVLLVLVAGLVTVLGLNRGLAPVLRLRDAVRKRRRDQLEPFDEGIVHTELRPLVQALNDYMNRVQQQMAAQRRFVANAAHQLRTPLTLLSTQASFAARETDPARREEALQALIRSTRQVTRLAEQLLTLTRAEPGSRAPRADRVDMADVARQVLEARVEEALRQGIDIGLDADEAAPVIGDGTMLKEMLVNLVDNALRYTPAPGTVTVVVTPLGNEIVLRVEDSGPGIAEAERIQVFERFYRIIGTQAEGSGLGLAIVKEVVDGAGGRVTLGTSDDGGLKVEVRLPRA</sequence>
<evidence type="ECO:0000256" key="1">
    <source>
        <dbReference type="ARBA" id="ARBA00000085"/>
    </source>
</evidence>
<dbReference type="PROSITE" id="PS50109">
    <property type="entry name" value="HIS_KIN"/>
    <property type="match status" value="1"/>
</dbReference>
<evidence type="ECO:0000259" key="13">
    <source>
        <dbReference type="PROSITE" id="PS50885"/>
    </source>
</evidence>
<feature type="transmembrane region" description="Helical" evidence="11">
    <location>
        <begin position="191"/>
        <end position="213"/>
    </location>
</feature>
<dbReference type="Pfam" id="PF00512">
    <property type="entry name" value="HisKA"/>
    <property type="match status" value="1"/>
</dbReference>
<evidence type="ECO:0000256" key="6">
    <source>
        <dbReference type="ARBA" id="ARBA00022692"/>
    </source>
</evidence>
<evidence type="ECO:0000256" key="7">
    <source>
        <dbReference type="ARBA" id="ARBA00022777"/>
    </source>
</evidence>
<dbReference type="GO" id="GO:0000155">
    <property type="term" value="F:phosphorelay sensor kinase activity"/>
    <property type="evidence" value="ECO:0007669"/>
    <property type="project" value="InterPro"/>
</dbReference>
<keyword evidence="10 11" id="KW-0472">Membrane</keyword>
<dbReference type="STRING" id="887144.BJF91_20280"/>
<dbReference type="Pfam" id="PF02518">
    <property type="entry name" value="HATPase_c"/>
    <property type="match status" value="1"/>
</dbReference>
<accession>A0A1Q9A4C5</accession>